<dbReference type="GO" id="GO:0003700">
    <property type="term" value="F:DNA-binding transcription factor activity"/>
    <property type="evidence" value="ECO:0007669"/>
    <property type="project" value="InterPro"/>
</dbReference>
<dbReference type="AlphaFoldDB" id="A0A345BZR1"/>
<keyword evidence="7" id="KW-1185">Reference proteome</keyword>
<dbReference type="Gene3D" id="1.10.1660.10">
    <property type="match status" value="1"/>
</dbReference>
<name>A0A345BZR1_9BACI</name>
<keyword evidence="3" id="KW-0804">Transcription</keyword>
<keyword evidence="4" id="KW-0175">Coiled coil</keyword>
<sequence length="127" mass="15104">MSACRHKQYSIKELASLFDISSRTIRYYEEMGLIKSADREEPSEQRSFTDSERRRLKLILRGKRLGFSLQEIKEMVDLYETNPKGQKEKKQILEITDQKLQQIDEKLLELQTAKADILAYREKFENE</sequence>
<dbReference type="InterPro" id="IPR047057">
    <property type="entry name" value="MerR_fam"/>
</dbReference>
<gene>
    <name evidence="6" type="ORF">DT065_10680</name>
</gene>
<dbReference type="InterPro" id="IPR000551">
    <property type="entry name" value="MerR-type_HTH_dom"/>
</dbReference>
<evidence type="ECO:0000256" key="3">
    <source>
        <dbReference type="ARBA" id="ARBA00023163"/>
    </source>
</evidence>
<dbReference type="PANTHER" id="PTHR30204">
    <property type="entry name" value="REDOX-CYCLING DRUG-SENSING TRANSCRIPTIONAL ACTIVATOR SOXR"/>
    <property type="match status" value="1"/>
</dbReference>
<dbReference type="Proteomes" id="UP000252100">
    <property type="component" value="Chromosome"/>
</dbReference>
<dbReference type="KEGG" id="rue:DT065_10680"/>
<proteinExistence type="predicted"/>
<dbReference type="PANTHER" id="PTHR30204:SF58">
    <property type="entry name" value="HTH-TYPE TRANSCRIPTIONAL REGULATOR YFMP"/>
    <property type="match status" value="1"/>
</dbReference>
<reference evidence="6 7" key="1">
    <citation type="journal article" date="2018" name="J. Microbiol.">
        <title>Salicibibacter kimchii gen. nov., sp. nov., a moderately halophilic and alkalitolerant bacterium in the family Bacillaceae, isolated from kimchi.</title>
        <authorList>
            <person name="Jang J.Y."/>
            <person name="Oh Y.J."/>
            <person name="Lim S.K."/>
            <person name="Park H.K."/>
            <person name="Lee C."/>
            <person name="Kim J.Y."/>
            <person name="Lee M.A."/>
            <person name="Choi H.J."/>
        </authorList>
    </citation>
    <scope>NUCLEOTIDE SEQUENCE [LARGE SCALE GENOMIC DNA]</scope>
    <source>
        <strain evidence="6 7">NKC1-1</strain>
    </source>
</reference>
<dbReference type="SMART" id="SM00422">
    <property type="entry name" value="HTH_MERR"/>
    <property type="match status" value="1"/>
</dbReference>
<evidence type="ECO:0000313" key="7">
    <source>
        <dbReference type="Proteomes" id="UP000252100"/>
    </source>
</evidence>
<protein>
    <submittedName>
        <fullName evidence="6">MerR family transcriptional regulator</fullName>
    </submittedName>
</protein>
<dbReference type="InterPro" id="IPR009061">
    <property type="entry name" value="DNA-bd_dom_put_sf"/>
</dbReference>
<dbReference type="Pfam" id="PF00376">
    <property type="entry name" value="MerR"/>
    <property type="match status" value="1"/>
</dbReference>
<dbReference type="RefSeq" id="WP_114373229.1">
    <property type="nucleotide sequence ID" value="NZ_CP031092.1"/>
</dbReference>
<evidence type="ECO:0000256" key="4">
    <source>
        <dbReference type="SAM" id="Coils"/>
    </source>
</evidence>
<keyword evidence="2" id="KW-0238">DNA-binding</keyword>
<feature type="coiled-coil region" evidence="4">
    <location>
        <begin position="93"/>
        <end position="123"/>
    </location>
</feature>
<accession>A0A345BZR1</accession>
<feature type="domain" description="HTH merR-type" evidence="5">
    <location>
        <begin position="8"/>
        <end position="78"/>
    </location>
</feature>
<dbReference type="Pfam" id="PF09278">
    <property type="entry name" value="MerR-DNA-bind"/>
    <property type="match status" value="1"/>
</dbReference>
<organism evidence="6 7">
    <name type="scientific">Salicibibacter kimchii</name>
    <dbReference type="NCBI Taxonomy" id="2099786"/>
    <lineage>
        <taxon>Bacteria</taxon>
        <taxon>Bacillati</taxon>
        <taxon>Bacillota</taxon>
        <taxon>Bacilli</taxon>
        <taxon>Bacillales</taxon>
        <taxon>Bacillaceae</taxon>
        <taxon>Salicibibacter</taxon>
    </lineage>
</organism>
<dbReference type="PROSITE" id="PS50937">
    <property type="entry name" value="HTH_MERR_2"/>
    <property type="match status" value="1"/>
</dbReference>
<evidence type="ECO:0000259" key="5">
    <source>
        <dbReference type="PROSITE" id="PS50937"/>
    </source>
</evidence>
<dbReference type="OrthoDB" id="9791488at2"/>
<evidence type="ECO:0000313" key="6">
    <source>
        <dbReference type="EMBL" id="AXF56442.1"/>
    </source>
</evidence>
<evidence type="ECO:0000256" key="1">
    <source>
        <dbReference type="ARBA" id="ARBA00023015"/>
    </source>
</evidence>
<dbReference type="GO" id="GO:0003677">
    <property type="term" value="F:DNA binding"/>
    <property type="evidence" value="ECO:0007669"/>
    <property type="project" value="UniProtKB-KW"/>
</dbReference>
<dbReference type="SUPFAM" id="SSF46955">
    <property type="entry name" value="Putative DNA-binding domain"/>
    <property type="match status" value="1"/>
</dbReference>
<evidence type="ECO:0000256" key="2">
    <source>
        <dbReference type="ARBA" id="ARBA00023125"/>
    </source>
</evidence>
<dbReference type="EMBL" id="CP031092">
    <property type="protein sequence ID" value="AXF56442.1"/>
    <property type="molecule type" value="Genomic_DNA"/>
</dbReference>
<keyword evidence="1" id="KW-0805">Transcription regulation</keyword>
<dbReference type="InterPro" id="IPR015358">
    <property type="entry name" value="Tscrpt_reg_MerR_DNA-bd"/>
</dbReference>